<dbReference type="EMBL" id="RQTE01000132">
    <property type="protein sequence ID" value="RZI01973.1"/>
    <property type="molecule type" value="Genomic_DNA"/>
</dbReference>
<evidence type="ECO:0000256" key="1">
    <source>
        <dbReference type="ARBA" id="ARBA00023125"/>
    </source>
</evidence>
<dbReference type="PANTHER" id="PTHR33164">
    <property type="entry name" value="TRANSCRIPTIONAL REGULATOR, MARR FAMILY"/>
    <property type="match status" value="1"/>
</dbReference>
<dbReference type="Proteomes" id="UP000595942">
    <property type="component" value="Chromosome"/>
</dbReference>
<dbReference type="Proteomes" id="UP000293854">
    <property type="component" value="Unassembled WGS sequence"/>
</dbReference>
<dbReference type="Pfam" id="PF12802">
    <property type="entry name" value="MarR_2"/>
    <property type="match status" value="1"/>
</dbReference>
<organism evidence="4 5">
    <name type="scientific">Staphylococcus condimenti</name>
    <dbReference type="NCBI Taxonomy" id="70255"/>
    <lineage>
        <taxon>Bacteria</taxon>
        <taxon>Bacillati</taxon>
        <taxon>Bacillota</taxon>
        <taxon>Bacilli</taxon>
        <taxon>Bacillales</taxon>
        <taxon>Staphylococcaceae</taxon>
        <taxon>Staphylococcus</taxon>
    </lineage>
</organism>
<dbReference type="InterPro" id="IPR039422">
    <property type="entry name" value="MarR/SlyA-like"/>
</dbReference>
<evidence type="ECO:0000313" key="3">
    <source>
        <dbReference type="EMBL" id="QQS81797.1"/>
    </source>
</evidence>
<keyword evidence="1 3" id="KW-0238">DNA-binding</keyword>
<name>A0A143PCZ3_9STAP</name>
<dbReference type="GO" id="GO:0006950">
    <property type="term" value="P:response to stress"/>
    <property type="evidence" value="ECO:0007669"/>
    <property type="project" value="TreeGrafter"/>
</dbReference>
<protein>
    <submittedName>
        <fullName evidence="4">MarR family transcriptional regulator</fullName>
    </submittedName>
    <submittedName>
        <fullName evidence="3">Winged helix DNA-binding protein</fullName>
    </submittedName>
</protein>
<evidence type="ECO:0000259" key="2">
    <source>
        <dbReference type="PROSITE" id="PS50995"/>
    </source>
</evidence>
<dbReference type="RefSeq" id="WP_047131502.1">
    <property type="nucleotide sequence ID" value="NZ_CP015114.1"/>
</dbReference>
<feature type="domain" description="HTH marR-type" evidence="2">
    <location>
        <begin position="1"/>
        <end position="146"/>
    </location>
</feature>
<dbReference type="Gene3D" id="1.10.10.10">
    <property type="entry name" value="Winged helix-like DNA-binding domain superfamily/Winged helix DNA-binding domain"/>
    <property type="match status" value="1"/>
</dbReference>
<dbReference type="InterPro" id="IPR036390">
    <property type="entry name" value="WH_DNA-bd_sf"/>
</dbReference>
<proteinExistence type="predicted"/>
<reference evidence="4 5" key="1">
    <citation type="submission" date="2018-11" db="EMBL/GenBank/DDBJ databases">
        <title>Genomic profiling of Staphylococcus species from a Poultry farm system in KwaZulu-Natal, South Africa.</title>
        <authorList>
            <person name="Amoako D.G."/>
            <person name="Somboro A.M."/>
            <person name="Abia A.L.K."/>
            <person name="Bester L.A."/>
            <person name="Essack S.Y."/>
        </authorList>
    </citation>
    <scope>NUCLEOTIDE SEQUENCE [LARGE SCALE GENOMIC DNA]</scope>
    <source>
        <strain evidence="4 5">SA11</strain>
    </source>
</reference>
<dbReference type="GeneID" id="93725850"/>
<dbReference type="EMBL" id="CP068073">
    <property type="protein sequence ID" value="QQS81797.1"/>
    <property type="molecule type" value="Genomic_DNA"/>
</dbReference>
<keyword evidence="6" id="KW-1185">Reference proteome</keyword>
<dbReference type="KEGG" id="scv:A4G25_10840"/>
<dbReference type="SMART" id="SM00347">
    <property type="entry name" value="HTH_MARR"/>
    <property type="match status" value="1"/>
</dbReference>
<dbReference type="PANTHER" id="PTHR33164:SF43">
    <property type="entry name" value="HTH-TYPE TRANSCRIPTIONAL REPRESSOR YETL"/>
    <property type="match status" value="1"/>
</dbReference>
<dbReference type="AlphaFoldDB" id="A0A143PCZ3"/>
<sequence length="153" mass="17886">MQNIEQHIDFMGHFLEDINSMVAKLLEDLRHEYNVSMEQSQAVLLLDNNKSLTLSEITEKQGVNKAAISRRVKKLINLDLIQWEKQNASVDQRLKYVKLTPKGREYIERSKKIISEVAVYLVQDLSEKQIEDTAENLSIIDKRIKEYVKKNQL</sequence>
<dbReference type="InterPro" id="IPR000835">
    <property type="entry name" value="HTH_MarR-typ"/>
</dbReference>
<evidence type="ECO:0000313" key="5">
    <source>
        <dbReference type="Proteomes" id="UP000293854"/>
    </source>
</evidence>
<evidence type="ECO:0000313" key="4">
    <source>
        <dbReference type="EMBL" id="RZI01973.1"/>
    </source>
</evidence>
<dbReference type="InterPro" id="IPR036388">
    <property type="entry name" value="WH-like_DNA-bd_sf"/>
</dbReference>
<evidence type="ECO:0000313" key="6">
    <source>
        <dbReference type="Proteomes" id="UP000595942"/>
    </source>
</evidence>
<gene>
    <name evidence="4" type="ORF">EIG99_07435</name>
    <name evidence="3" type="ORF">I6J05_07635</name>
</gene>
<reference evidence="3 6" key="2">
    <citation type="submission" date="2021-01" db="EMBL/GenBank/DDBJ databases">
        <title>FDA dAtabase for Regulatory Grade micrObial Sequences (FDA-ARGOS): Supporting development and validation of Infectious Disease Dx tests.</title>
        <authorList>
            <person name="Sproer C."/>
            <person name="Gronow S."/>
            <person name="Severitt S."/>
            <person name="Schroder I."/>
            <person name="Tallon L."/>
            <person name="Sadzewicz L."/>
            <person name="Zhao X."/>
            <person name="Boylan J."/>
            <person name="Ott S."/>
            <person name="Bowen H."/>
            <person name="Vavikolanu K."/>
            <person name="Mehta A."/>
            <person name="Aluvathingal J."/>
            <person name="Nadendla S."/>
            <person name="Lowell S."/>
            <person name="Myers T."/>
            <person name="Yan Y."/>
            <person name="Sichtig H."/>
        </authorList>
    </citation>
    <scope>NUCLEOTIDE SEQUENCE [LARGE SCALE GENOMIC DNA]</scope>
    <source>
        <strain evidence="3 6">FDAARGOS_1148</strain>
    </source>
</reference>
<dbReference type="SUPFAM" id="SSF46785">
    <property type="entry name" value="Winged helix' DNA-binding domain"/>
    <property type="match status" value="1"/>
</dbReference>
<dbReference type="OrthoDB" id="2401851at2"/>
<dbReference type="GO" id="GO:0003700">
    <property type="term" value="F:DNA-binding transcription factor activity"/>
    <property type="evidence" value="ECO:0007669"/>
    <property type="project" value="InterPro"/>
</dbReference>
<dbReference type="PROSITE" id="PS50995">
    <property type="entry name" value="HTH_MARR_2"/>
    <property type="match status" value="1"/>
</dbReference>
<accession>A0A143PCZ3</accession>
<dbReference type="GO" id="GO:0003677">
    <property type="term" value="F:DNA binding"/>
    <property type="evidence" value="ECO:0007669"/>
    <property type="project" value="UniProtKB-KW"/>
</dbReference>